<dbReference type="PANTHER" id="PTHR11712">
    <property type="entry name" value="POLYKETIDE SYNTHASE-RELATED"/>
    <property type="match status" value="1"/>
</dbReference>
<evidence type="ECO:0000313" key="15">
    <source>
        <dbReference type="EMBL" id="PRP90552.1"/>
    </source>
</evidence>
<dbReference type="GO" id="GO:0004315">
    <property type="term" value="F:3-oxoacyl-[acyl-carrier-protein] synthase activity"/>
    <property type="evidence" value="ECO:0007669"/>
    <property type="project" value="UniProtKB-UniRule"/>
</dbReference>
<gene>
    <name evidence="15" type="primary">fabF_5</name>
    <name evidence="15" type="ORF">ENSA5_63550</name>
</gene>
<evidence type="ECO:0000256" key="4">
    <source>
        <dbReference type="ARBA" id="ARBA00014657"/>
    </source>
</evidence>
<evidence type="ECO:0000256" key="6">
    <source>
        <dbReference type="ARBA" id="ARBA00022679"/>
    </source>
</evidence>
<evidence type="ECO:0000256" key="8">
    <source>
        <dbReference type="ARBA" id="ARBA00023098"/>
    </source>
</evidence>
<name>A0A2S9XCG8_9BACT</name>
<dbReference type="PIRSF" id="PIRSF000447">
    <property type="entry name" value="KAS_II"/>
    <property type="match status" value="1"/>
</dbReference>
<evidence type="ECO:0000256" key="11">
    <source>
        <dbReference type="PIRNR" id="PIRNR000447"/>
    </source>
</evidence>
<comment type="function">
    <text evidence="11">Involved in the type II fatty acid elongation cycle. Catalyzes the elongation of a wide range of acyl-ACP by the addition of two carbons from malonyl-ACP to an acyl acceptor. Can efficiently catalyze the conversion of palmitoleoyl-ACP (cis-hexadec-9-enoyl-ACP) to cis-vaccenoyl-ACP (cis-octadec-11-enoyl-ACP), an essential step in the thermal regulation of fatty acid composition.</text>
</comment>
<reference evidence="15 16" key="1">
    <citation type="submission" date="2018-03" db="EMBL/GenBank/DDBJ databases">
        <title>Draft Genome Sequences of the Obligatory Marine Myxobacteria Enhygromyxa salina SWB005.</title>
        <authorList>
            <person name="Poehlein A."/>
            <person name="Moghaddam J.A."/>
            <person name="Harms H."/>
            <person name="Alanjari M."/>
            <person name="Koenig G.M."/>
            <person name="Daniel R."/>
            <person name="Schaeberle T.F."/>
        </authorList>
    </citation>
    <scope>NUCLEOTIDE SEQUENCE [LARGE SCALE GENOMIC DNA]</scope>
    <source>
        <strain evidence="15 16">SWB005</strain>
    </source>
</reference>
<evidence type="ECO:0000256" key="12">
    <source>
        <dbReference type="PIRSR" id="PIRSR000447-1"/>
    </source>
</evidence>
<dbReference type="EC" id="2.3.1.179" evidence="3 11"/>
<dbReference type="InterPro" id="IPR016039">
    <property type="entry name" value="Thiolase-like"/>
</dbReference>
<dbReference type="NCBIfam" id="TIGR03150">
    <property type="entry name" value="fabF"/>
    <property type="match status" value="1"/>
</dbReference>
<evidence type="ECO:0000256" key="7">
    <source>
        <dbReference type="ARBA" id="ARBA00022832"/>
    </source>
</evidence>
<keyword evidence="9 11" id="KW-0275">Fatty acid biosynthesis</keyword>
<evidence type="ECO:0000259" key="14">
    <source>
        <dbReference type="PROSITE" id="PS52004"/>
    </source>
</evidence>
<comment type="catalytic activity">
    <reaction evidence="11">
        <text>a fatty acyl-[ACP] + malonyl-[ACP] + H(+) = a 3-oxoacyl-[ACP] + holo-[ACP] + CO2</text>
        <dbReference type="Rhea" id="RHEA:22836"/>
        <dbReference type="Rhea" id="RHEA-COMP:9623"/>
        <dbReference type="Rhea" id="RHEA-COMP:9685"/>
        <dbReference type="Rhea" id="RHEA-COMP:9916"/>
        <dbReference type="Rhea" id="RHEA-COMP:14125"/>
        <dbReference type="ChEBI" id="CHEBI:15378"/>
        <dbReference type="ChEBI" id="CHEBI:16526"/>
        <dbReference type="ChEBI" id="CHEBI:64479"/>
        <dbReference type="ChEBI" id="CHEBI:78449"/>
        <dbReference type="ChEBI" id="CHEBI:78776"/>
        <dbReference type="ChEBI" id="CHEBI:138651"/>
    </reaction>
</comment>
<dbReference type="OrthoDB" id="9808669at2"/>
<evidence type="ECO:0000256" key="9">
    <source>
        <dbReference type="ARBA" id="ARBA00023160"/>
    </source>
</evidence>
<keyword evidence="7" id="KW-0276">Fatty acid metabolism</keyword>
<comment type="catalytic activity">
    <reaction evidence="11">
        <text>(9Z)-hexadecenoyl-[ACP] + malonyl-[ACP] + H(+) = 3-oxo-(11Z)-octadecenoyl-[ACP] + holo-[ACP] + CO2</text>
        <dbReference type="Rhea" id="RHEA:55040"/>
        <dbReference type="Rhea" id="RHEA-COMP:9623"/>
        <dbReference type="Rhea" id="RHEA-COMP:9685"/>
        <dbReference type="Rhea" id="RHEA-COMP:10800"/>
        <dbReference type="Rhea" id="RHEA-COMP:14074"/>
        <dbReference type="ChEBI" id="CHEBI:15378"/>
        <dbReference type="ChEBI" id="CHEBI:16526"/>
        <dbReference type="ChEBI" id="CHEBI:64479"/>
        <dbReference type="ChEBI" id="CHEBI:78449"/>
        <dbReference type="ChEBI" id="CHEBI:83989"/>
        <dbReference type="ChEBI" id="CHEBI:138538"/>
        <dbReference type="EC" id="2.3.1.179"/>
    </reaction>
</comment>
<dbReference type="RefSeq" id="WP_106395572.1">
    <property type="nucleotide sequence ID" value="NZ_PVNK01000278.1"/>
</dbReference>
<dbReference type="Proteomes" id="UP000237968">
    <property type="component" value="Unassembled WGS sequence"/>
</dbReference>
<organism evidence="15 16">
    <name type="scientific">Enhygromyxa salina</name>
    <dbReference type="NCBI Taxonomy" id="215803"/>
    <lineage>
        <taxon>Bacteria</taxon>
        <taxon>Pseudomonadati</taxon>
        <taxon>Myxococcota</taxon>
        <taxon>Polyangia</taxon>
        <taxon>Nannocystales</taxon>
        <taxon>Nannocystaceae</taxon>
        <taxon>Enhygromyxa</taxon>
    </lineage>
</organism>
<comment type="pathway">
    <text evidence="1 11">Lipid metabolism; fatty acid biosynthesis.</text>
</comment>
<dbReference type="AlphaFoldDB" id="A0A2S9XCG8"/>
<dbReference type="Gene3D" id="3.40.47.10">
    <property type="match status" value="1"/>
</dbReference>
<dbReference type="InterPro" id="IPR000794">
    <property type="entry name" value="Beta-ketoacyl_synthase"/>
</dbReference>
<proteinExistence type="inferred from homology"/>
<keyword evidence="6 11" id="KW-0808">Transferase</keyword>
<dbReference type="InterPro" id="IPR014031">
    <property type="entry name" value="Ketoacyl_synth_C"/>
</dbReference>
<dbReference type="InterPro" id="IPR014030">
    <property type="entry name" value="Ketoacyl_synth_N"/>
</dbReference>
<dbReference type="GO" id="GO:0006633">
    <property type="term" value="P:fatty acid biosynthetic process"/>
    <property type="evidence" value="ECO:0007669"/>
    <property type="project" value="UniProtKB-UniRule"/>
</dbReference>
<dbReference type="SUPFAM" id="SSF53901">
    <property type="entry name" value="Thiolase-like"/>
    <property type="match status" value="2"/>
</dbReference>
<comment type="similarity">
    <text evidence="2 11 13">Belongs to the thiolase-like superfamily. Beta-ketoacyl-ACP synthases family.</text>
</comment>
<dbReference type="GO" id="GO:0005829">
    <property type="term" value="C:cytosol"/>
    <property type="evidence" value="ECO:0007669"/>
    <property type="project" value="TreeGrafter"/>
</dbReference>
<dbReference type="EMBL" id="PVNK01000278">
    <property type="protein sequence ID" value="PRP90552.1"/>
    <property type="molecule type" value="Genomic_DNA"/>
</dbReference>
<dbReference type="PANTHER" id="PTHR11712:SF336">
    <property type="entry name" value="3-OXOACYL-[ACYL-CARRIER-PROTEIN] SYNTHASE, MITOCHONDRIAL"/>
    <property type="match status" value="1"/>
</dbReference>
<evidence type="ECO:0000256" key="1">
    <source>
        <dbReference type="ARBA" id="ARBA00005194"/>
    </source>
</evidence>
<comment type="caution">
    <text evidence="15">The sequence shown here is derived from an EMBL/GenBank/DDBJ whole genome shotgun (WGS) entry which is preliminary data.</text>
</comment>
<dbReference type="UniPathway" id="UPA00094"/>
<feature type="domain" description="Ketosynthase family 3 (KS3)" evidence="14">
    <location>
        <begin position="3"/>
        <end position="411"/>
    </location>
</feature>
<evidence type="ECO:0000256" key="3">
    <source>
        <dbReference type="ARBA" id="ARBA00012356"/>
    </source>
</evidence>
<evidence type="ECO:0000256" key="10">
    <source>
        <dbReference type="ARBA" id="ARBA00023315"/>
    </source>
</evidence>
<sequence length="413" mass="43400">MTERKVAVTGTGMITPLGLDTEQTWAGVIAGRSGVSAITKFDASEMPTQIAAEVRGFEPTNFFSKKYIRQMDPFIQYAVAASYMALEDAGMLEDKPPAERTGVYVGSGLGGINTIERTHLSLREKGWRRGISPYFVPALIINLAGGQISIFHGFKGPLMSHVSACSTSAHSIGEAYLAIKYGRADVMVAGGTESTITALSLGGFAAARALSKRNDEPTKASRPFTASRDGFVMGEGCGLVILEDMERAKARGANIIAELVGYAANSDAHHVTAPSPTGEGAQVCMRLALEDAGVSADAVGYINAHGTSTAADAVETHAIRQVFGAHADKLQVSSTKSMLGHLLGSAGSVEGALCCLALARGVLPPTINLDDPDPACDLDYIPHEARRLEVEYALSNSFGFGGTNACLLFKRAP</sequence>
<dbReference type="InterPro" id="IPR017568">
    <property type="entry name" value="3-oxoacyl-ACP_synth-2"/>
</dbReference>
<evidence type="ECO:0000256" key="2">
    <source>
        <dbReference type="ARBA" id="ARBA00008467"/>
    </source>
</evidence>
<evidence type="ECO:0000313" key="16">
    <source>
        <dbReference type="Proteomes" id="UP000237968"/>
    </source>
</evidence>
<dbReference type="Pfam" id="PF00109">
    <property type="entry name" value="ketoacyl-synt"/>
    <property type="match status" value="1"/>
</dbReference>
<keyword evidence="8" id="KW-0443">Lipid metabolism</keyword>
<keyword evidence="16" id="KW-1185">Reference proteome</keyword>
<keyword evidence="10 11" id="KW-0012">Acyltransferase</keyword>
<evidence type="ECO:0000256" key="13">
    <source>
        <dbReference type="RuleBase" id="RU003694"/>
    </source>
</evidence>
<feature type="active site" description="For beta-ketoacyl synthase activity" evidence="12">
    <location>
        <position position="165"/>
    </location>
</feature>
<accession>A0A2S9XCG8</accession>
<dbReference type="Pfam" id="PF02801">
    <property type="entry name" value="Ketoacyl-synt_C"/>
    <property type="match status" value="1"/>
</dbReference>
<dbReference type="PROSITE" id="PS52004">
    <property type="entry name" value="KS3_2"/>
    <property type="match status" value="1"/>
</dbReference>
<dbReference type="CDD" id="cd00834">
    <property type="entry name" value="KAS_I_II"/>
    <property type="match status" value="1"/>
</dbReference>
<dbReference type="NCBIfam" id="NF005589">
    <property type="entry name" value="PRK07314.1"/>
    <property type="match status" value="1"/>
</dbReference>
<protein>
    <recommendedName>
        <fullName evidence="4 11">3-oxoacyl-[acyl-carrier-protein] synthase 2</fullName>
        <ecNumber evidence="3 11">2.3.1.179</ecNumber>
    </recommendedName>
</protein>
<dbReference type="InterPro" id="IPR020841">
    <property type="entry name" value="PKS_Beta-ketoAc_synthase_dom"/>
</dbReference>
<evidence type="ECO:0000256" key="5">
    <source>
        <dbReference type="ARBA" id="ARBA00022516"/>
    </source>
</evidence>
<dbReference type="SMART" id="SM00825">
    <property type="entry name" value="PKS_KS"/>
    <property type="match status" value="1"/>
</dbReference>
<dbReference type="FunFam" id="3.40.47.10:FF:000009">
    <property type="entry name" value="3-oxoacyl-[acyl-carrier-protein] synthase 2"/>
    <property type="match status" value="1"/>
</dbReference>
<keyword evidence="5 11" id="KW-0444">Lipid biosynthesis</keyword>